<evidence type="ECO:0000256" key="1">
    <source>
        <dbReference type="SAM" id="Phobius"/>
    </source>
</evidence>
<dbReference type="KEGG" id="aum:AURMO_01391"/>
<evidence type="ECO:0000313" key="3">
    <source>
        <dbReference type="EMBL" id="AWR21981.1"/>
    </source>
</evidence>
<dbReference type="RefSeq" id="WP_162532697.1">
    <property type="nucleotide sequence ID" value="NZ_CP023994.1"/>
</dbReference>
<feature type="chain" id="PRO_5038500451" description="DUF916 domain-containing protein" evidence="2">
    <location>
        <begin position="30"/>
        <end position="360"/>
    </location>
</feature>
<protein>
    <recommendedName>
        <fullName evidence="5">DUF916 domain-containing protein</fullName>
    </recommendedName>
</protein>
<feature type="transmembrane region" description="Helical" evidence="1">
    <location>
        <begin position="305"/>
        <end position="326"/>
    </location>
</feature>
<evidence type="ECO:0008006" key="5">
    <source>
        <dbReference type="Google" id="ProtNLM"/>
    </source>
</evidence>
<sequence precursor="true">MRLFTLSLLRPRRPLLLAFAALVAFSVLASSVVSDSVSARAEDTAGIAGAPSDGGKIDQTRSRFSYQVEPGQVIQDEYLVSNSGSTAAEVSVYATDAYNLDNGDYALLESNLTPVDVGTWVTFADGSDRMELSLAPGESRSLPFTVNVPADASPGDHAGGMIISSLTESDQVKLDRRIATRLYLRVKGDVTALMTVSSISADYQPSINPFAGTMNITFTITNSGNVSLGANAVALVKGLFGIPLSGTVRVDIPEMLPGTSRSMTVPVEGVGQWIFLNPSISIIGTIDDDAINPGPLPEAERDVPLFVAPWALLIILALAGGIYFFIRWRRKRDHERAQAWLEFMDSEEKRRASAESVEAS</sequence>
<dbReference type="AlphaFoldDB" id="A0A2Z3RZK7"/>
<evidence type="ECO:0000313" key="4">
    <source>
        <dbReference type="Proteomes" id="UP000246894"/>
    </source>
</evidence>
<accession>A0A2Z3RZK7</accession>
<name>A0A2Z3RZK7_9MICO</name>
<dbReference type="Proteomes" id="UP000246894">
    <property type="component" value="Chromosome"/>
</dbReference>
<reference evidence="3 4" key="1">
    <citation type="submission" date="2017-10" db="EMBL/GenBank/DDBJ databases">
        <title>Genome of an Actinobacterium that displays light-enhanced growth.</title>
        <authorList>
            <person name="Maresca J.A."/>
            <person name="Hempel P."/>
            <person name="Shevchenko O."/>
            <person name="Miller K.J."/>
            <person name="Hahn M.W."/>
        </authorList>
    </citation>
    <scope>NUCLEOTIDE SEQUENCE [LARGE SCALE GENOMIC DNA]</scope>
    <source>
        <strain evidence="3 4">MWH-Mo1</strain>
    </source>
</reference>
<gene>
    <name evidence="3" type="ORF">AURMO_01391</name>
</gene>
<keyword evidence="1" id="KW-0812">Transmembrane</keyword>
<keyword evidence="1" id="KW-1133">Transmembrane helix</keyword>
<keyword evidence="1" id="KW-0472">Membrane</keyword>
<keyword evidence="4" id="KW-1185">Reference proteome</keyword>
<dbReference type="EMBL" id="CP023994">
    <property type="protein sequence ID" value="AWR21981.1"/>
    <property type="molecule type" value="Genomic_DNA"/>
</dbReference>
<evidence type="ECO:0000256" key="2">
    <source>
        <dbReference type="SAM" id="SignalP"/>
    </source>
</evidence>
<feature type="signal peptide" evidence="2">
    <location>
        <begin position="1"/>
        <end position="29"/>
    </location>
</feature>
<keyword evidence="2" id="KW-0732">Signal</keyword>
<organism evidence="3 4">
    <name type="scientific">Aurantimicrobium photophilum</name>
    <dbReference type="NCBI Taxonomy" id="1987356"/>
    <lineage>
        <taxon>Bacteria</taxon>
        <taxon>Bacillati</taxon>
        <taxon>Actinomycetota</taxon>
        <taxon>Actinomycetes</taxon>
        <taxon>Micrococcales</taxon>
        <taxon>Microbacteriaceae</taxon>
        <taxon>Aurantimicrobium</taxon>
    </lineage>
</organism>
<proteinExistence type="predicted"/>